<reference evidence="1 2" key="1">
    <citation type="submission" date="2023-06" db="EMBL/GenBank/DDBJ databases">
        <title>Paenibacillus polygonum sp. nov., an endophytic bacterium, isolated from Polygonum lapathifolium L. in Nanji Wetland National Nature Reserve, South of Poyang Lake, Jiangxi Province, China.</title>
        <authorList>
            <person name="Yu Z."/>
        </authorList>
    </citation>
    <scope>NUCLEOTIDE SEQUENCE [LARGE SCALE GENOMIC DNA]</scope>
    <source>
        <strain evidence="1 2">C31</strain>
    </source>
</reference>
<protein>
    <submittedName>
        <fullName evidence="1">DUF3237 family protein</fullName>
    </submittedName>
</protein>
<gene>
    <name evidence="1" type="ORF">QPK24_23165</name>
</gene>
<dbReference type="Proteomes" id="UP001236415">
    <property type="component" value="Chromosome"/>
</dbReference>
<evidence type="ECO:0000313" key="1">
    <source>
        <dbReference type="EMBL" id="WIV19177.1"/>
    </source>
</evidence>
<name>A0ABY8X107_9BACL</name>
<dbReference type="EMBL" id="CP127162">
    <property type="protein sequence ID" value="WIV19177.1"/>
    <property type="molecule type" value="Genomic_DNA"/>
</dbReference>
<dbReference type="InterPro" id="IPR020915">
    <property type="entry name" value="UPF0311"/>
</dbReference>
<proteinExistence type="predicted"/>
<dbReference type="RefSeq" id="WP_285745126.1">
    <property type="nucleotide sequence ID" value="NZ_CP127162.1"/>
</dbReference>
<evidence type="ECO:0000313" key="2">
    <source>
        <dbReference type="Proteomes" id="UP001236415"/>
    </source>
</evidence>
<dbReference type="PANTHER" id="PTHR37315:SF1">
    <property type="entry name" value="UPF0311 PROTEIN BLR7842"/>
    <property type="match status" value="1"/>
</dbReference>
<sequence length="139" mass="15754">MLTWEEVFTVQVKIENSAELQSNDGDTVVMISFTGQVTGELFQGKVLDGGVDTQIIRKSGSHSLSARYMLHGKDYTGETCQIYIENNGDFQKNEREALFRTYPKLITNSKALSYLNEELFVAEGFPTEIGVDIKIYRWV</sequence>
<dbReference type="PANTHER" id="PTHR37315">
    <property type="entry name" value="UPF0311 PROTEIN BLR7842"/>
    <property type="match status" value="1"/>
</dbReference>
<keyword evidence="2" id="KW-1185">Reference proteome</keyword>
<dbReference type="Gene3D" id="2.40.160.20">
    <property type="match status" value="1"/>
</dbReference>
<dbReference type="Pfam" id="PF11578">
    <property type="entry name" value="DUF3237"/>
    <property type="match status" value="1"/>
</dbReference>
<accession>A0ABY8X107</accession>
<organism evidence="1 2">
    <name type="scientific">Paenibacillus polygoni</name>
    <dbReference type="NCBI Taxonomy" id="3050112"/>
    <lineage>
        <taxon>Bacteria</taxon>
        <taxon>Bacillati</taxon>
        <taxon>Bacillota</taxon>
        <taxon>Bacilli</taxon>
        <taxon>Bacillales</taxon>
        <taxon>Paenibacillaceae</taxon>
        <taxon>Paenibacillus</taxon>
    </lineage>
</organism>